<evidence type="ECO:0000313" key="1">
    <source>
        <dbReference type="EMBL" id="JAH56799.1"/>
    </source>
</evidence>
<sequence>MIVNLLIFNLPNYGVISCCHVNQ</sequence>
<reference evidence="1" key="2">
    <citation type="journal article" date="2015" name="Fish Shellfish Immunol.">
        <title>Early steps in the European eel (Anguilla anguilla)-Vibrio vulnificus interaction in the gills: Role of the RtxA13 toxin.</title>
        <authorList>
            <person name="Callol A."/>
            <person name="Pajuelo D."/>
            <person name="Ebbesson L."/>
            <person name="Teles M."/>
            <person name="MacKenzie S."/>
            <person name="Amaro C."/>
        </authorList>
    </citation>
    <scope>NUCLEOTIDE SEQUENCE</scope>
</reference>
<dbReference type="AlphaFoldDB" id="A0A0E9TSZ7"/>
<dbReference type="EMBL" id="GBXM01051778">
    <property type="protein sequence ID" value="JAH56799.1"/>
    <property type="molecule type" value="Transcribed_RNA"/>
</dbReference>
<organism evidence="1">
    <name type="scientific">Anguilla anguilla</name>
    <name type="common">European freshwater eel</name>
    <name type="synonym">Muraena anguilla</name>
    <dbReference type="NCBI Taxonomy" id="7936"/>
    <lineage>
        <taxon>Eukaryota</taxon>
        <taxon>Metazoa</taxon>
        <taxon>Chordata</taxon>
        <taxon>Craniata</taxon>
        <taxon>Vertebrata</taxon>
        <taxon>Euteleostomi</taxon>
        <taxon>Actinopterygii</taxon>
        <taxon>Neopterygii</taxon>
        <taxon>Teleostei</taxon>
        <taxon>Anguilliformes</taxon>
        <taxon>Anguillidae</taxon>
        <taxon>Anguilla</taxon>
    </lineage>
</organism>
<protein>
    <submittedName>
        <fullName evidence="1">Uncharacterized protein</fullName>
    </submittedName>
</protein>
<accession>A0A0E9TSZ7</accession>
<name>A0A0E9TSZ7_ANGAN</name>
<reference evidence="1" key="1">
    <citation type="submission" date="2014-11" db="EMBL/GenBank/DDBJ databases">
        <authorList>
            <person name="Amaro Gonzalez C."/>
        </authorList>
    </citation>
    <scope>NUCLEOTIDE SEQUENCE</scope>
</reference>
<proteinExistence type="predicted"/>